<dbReference type="SUPFAM" id="SSF82171">
    <property type="entry name" value="DPP6 N-terminal domain-like"/>
    <property type="match status" value="1"/>
</dbReference>
<dbReference type="Pfam" id="PF00930">
    <property type="entry name" value="DPPIV_N"/>
    <property type="match status" value="1"/>
</dbReference>
<dbReference type="Gene3D" id="2.140.10.30">
    <property type="entry name" value="Dipeptidylpeptidase IV, N-terminal domain"/>
    <property type="match status" value="1"/>
</dbReference>
<dbReference type="InterPro" id="IPR002469">
    <property type="entry name" value="Peptidase_S9B_N"/>
</dbReference>
<dbReference type="PANTHER" id="PTHR11731:SF193">
    <property type="entry name" value="DIPEPTIDYL PEPTIDASE 9"/>
    <property type="match status" value="1"/>
</dbReference>
<sequence length="387" mass="42136">MAESFPRQHARTRRFTLGAPRSFRVSPDGRRVVYLRSAAGDDPRTSLWCLDLDGGGERLIVDGTAVGGGAETAEERARRERVRESASGVVGYSLDRDARRAAFVVGGTAFVAELDGSGAHPVALPTPEVFDARLDPDGRRLAWCASGALWVAELGDDGRVVDGSARRLAADDDPAVRWGQAEFVAAEEMGRRDGYWWAPDGRGLLATRVDDGPVPTVWIADPAHPRQPPAAHRYPLAGSADADVSLWWIGLDGGDPREVTWDRERFPYLPALRWPPGGDGRPLLLVEQRDHRAAQVLAARPEDGSTELLAERHDPAWVAWAEGTPDRLADGRLLWSADLDDTRRLTAGDEALTPAGLQVRAVVAAGETVVFTAWSDPTTVELWRWSP</sequence>
<proteinExistence type="predicted"/>
<accession>A0ABW9QWA0</accession>
<feature type="non-terminal residue" evidence="2">
    <location>
        <position position="387"/>
    </location>
</feature>
<dbReference type="PANTHER" id="PTHR11731">
    <property type="entry name" value="PROTEASE FAMILY S9B,C DIPEPTIDYL-PEPTIDASE IV-RELATED"/>
    <property type="match status" value="1"/>
</dbReference>
<reference evidence="2 3" key="1">
    <citation type="submission" date="2019-11" db="EMBL/GenBank/DDBJ databases">
        <title>Acidiferrimicrobium australis gen. nov., sp. nov., an acidophilic and obligately heterotrophic, member of the Actinobacteria that catalyses dissimilatory oxido- reduction of iron isolated from metal-rich acidic water in Chile.</title>
        <authorList>
            <person name="Gonzalez D."/>
            <person name="Huber K."/>
            <person name="Hedrich S."/>
            <person name="Rojas-Villalobos C."/>
            <person name="Quatrini R."/>
            <person name="Dinamarca M.A."/>
            <person name="Schwarz A."/>
            <person name="Canales C."/>
            <person name="Nancucheo I."/>
        </authorList>
    </citation>
    <scope>NUCLEOTIDE SEQUENCE [LARGE SCALE GENOMIC DNA]</scope>
    <source>
        <strain evidence="2 3">USS-CCA1</strain>
    </source>
</reference>
<comment type="caution">
    <text evidence="2">The sequence shown here is derived from an EMBL/GenBank/DDBJ whole genome shotgun (WGS) entry which is preliminary data.</text>
</comment>
<dbReference type="Proteomes" id="UP000437736">
    <property type="component" value="Unassembled WGS sequence"/>
</dbReference>
<dbReference type="InterPro" id="IPR050278">
    <property type="entry name" value="Serine_Prot_S9B/DPPIV"/>
</dbReference>
<evidence type="ECO:0000259" key="1">
    <source>
        <dbReference type="Pfam" id="PF00930"/>
    </source>
</evidence>
<keyword evidence="3" id="KW-1185">Reference proteome</keyword>
<protein>
    <submittedName>
        <fullName evidence="2">S9 family peptidase</fullName>
    </submittedName>
</protein>
<feature type="domain" description="Dipeptidylpeptidase IV N-terminal" evidence="1">
    <location>
        <begin position="126"/>
        <end position="347"/>
    </location>
</feature>
<evidence type="ECO:0000313" key="2">
    <source>
        <dbReference type="EMBL" id="MST34140.1"/>
    </source>
</evidence>
<gene>
    <name evidence="2" type="ORF">GHK86_15595</name>
</gene>
<organism evidence="2 3">
    <name type="scientific">Acidiferrimicrobium australe</name>
    <dbReference type="NCBI Taxonomy" id="2664430"/>
    <lineage>
        <taxon>Bacteria</taxon>
        <taxon>Bacillati</taxon>
        <taxon>Actinomycetota</taxon>
        <taxon>Acidimicrobiia</taxon>
        <taxon>Acidimicrobiales</taxon>
        <taxon>Acidimicrobiaceae</taxon>
        <taxon>Acidiferrimicrobium</taxon>
    </lineage>
</organism>
<dbReference type="EMBL" id="WJHE01000866">
    <property type="protein sequence ID" value="MST34140.1"/>
    <property type="molecule type" value="Genomic_DNA"/>
</dbReference>
<evidence type="ECO:0000313" key="3">
    <source>
        <dbReference type="Proteomes" id="UP000437736"/>
    </source>
</evidence>
<name>A0ABW9QWA0_9ACTN</name>